<sequence>MDIRLNYIEKGMGNPLVLLHGNGENHEYFESQLEYFSPRFRVIAPDTRGHGGSERGKAFFTLDQFAIDLKELMYSLGIDKADILGFSDGGNIALLFALKYPALVRRLILNGANLFPSGMKTREYLSIITQYAVLSVLSPFSANAFHKKELYALMAKQPHISPDSLRSLKMPVLVIVGTDDMIKESHTRLICSSLPAGKLRIIKGDHFIAQKKSPEFNKAVDEFLSEYKL</sequence>
<dbReference type="EC" id="4.2.99.20" evidence="3"/>
<dbReference type="PANTHER" id="PTHR43798:SF31">
    <property type="entry name" value="AB HYDROLASE SUPERFAMILY PROTEIN YCLE"/>
    <property type="match status" value="1"/>
</dbReference>
<reference evidence="3" key="1">
    <citation type="submission" date="2019-08" db="EMBL/GenBank/DDBJ databases">
        <authorList>
            <person name="Kucharzyk K."/>
            <person name="Murdoch R.W."/>
            <person name="Higgins S."/>
            <person name="Loffler F."/>
        </authorList>
    </citation>
    <scope>NUCLEOTIDE SEQUENCE</scope>
</reference>
<keyword evidence="1" id="KW-0378">Hydrolase</keyword>
<dbReference type="Gene3D" id="3.40.50.1820">
    <property type="entry name" value="alpha/beta hydrolase"/>
    <property type="match status" value="1"/>
</dbReference>
<gene>
    <name evidence="3" type="primary">menH_35</name>
    <name evidence="3" type="ORF">SDC9_113356</name>
</gene>
<evidence type="ECO:0000256" key="1">
    <source>
        <dbReference type="ARBA" id="ARBA00022801"/>
    </source>
</evidence>
<comment type="caution">
    <text evidence="3">The sequence shown here is derived from an EMBL/GenBank/DDBJ whole genome shotgun (WGS) entry which is preliminary data.</text>
</comment>
<evidence type="ECO:0000259" key="2">
    <source>
        <dbReference type="Pfam" id="PF00561"/>
    </source>
</evidence>
<dbReference type="GO" id="GO:0016787">
    <property type="term" value="F:hydrolase activity"/>
    <property type="evidence" value="ECO:0007669"/>
    <property type="project" value="UniProtKB-KW"/>
</dbReference>
<dbReference type="AlphaFoldDB" id="A0A645BLU8"/>
<name>A0A645BLU8_9ZZZZ</name>
<keyword evidence="3" id="KW-0456">Lyase</keyword>
<dbReference type="InterPro" id="IPR050266">
    <property type="entry name" value="AB_hydrolase_sf"/>
</dbReference>
<dbReference type="PRINTS" id="PR00111">
    <property type="entry name" value="ABHYDROLASE"/>
</dbReference>
<organism evidence="3">
    <name type="scientific">bioreactor metagenome</name>
    <dbReference type="NCBI Taxonomy" id="1076179"/>
    <lineage>
        <taxon>unclassified sequences</taxon>
        <taxon>metagenomes</taxon>
        <taxon>ecological metagenomes</taxon>
    </lineage>
</organism>
<protein>
    <submittedName>
        <fullName evidence="3">2-succinyl-6-hydroxy-2, 4-cyclohexadiene-1-carboxylate synthase</fullName>
        <ecNumber evidence="3">4.2.99.20</ecNumber>
    </submittedName>
</protein>
<dbReference type="GO" id="GO:0016020">
    <property type="term" value="C:membrane"/>
    <property type="evidence" value="ECO:0007669"/>
    <property type="project" value="TreeGrafter"/>
</dbReference>
<evidence type="ECO:0000313" key="3">
    <source>
        <dbReference type="EMBL" id="MPM66449.1"/>
    </source>
</evidence>
<dbReference type="Pfam" id="PF00561">
    <property type="entry name" value="Abhydrolase_1"/>
    <property type="match status" value="1"/>
</dbReference>
<accession>A0A645BLU8</accession>
<dbReference type="InterPro" id="IPR000073">
    <property type="entry name" value="AB_hydrolase_1"/>
</dbReference>
<dbReference type="InterPro" id="IPR029058">
    <property type="entry name" value="AB_hydrolase_fold"/>
</dbReference>
<dbReference type="GO" id="GO:0070205">
    <property type="term" value="F:2-succinyl-6-hydroxy-2,4-cyclohexadiene-1-carboxylate synthase activity"/>
    <property type="evidence" value="ECO:0007669"/>
    <property type="project" value="UniProtKB-EC"/>
</dbReference>
<dbReference type="PANTHER" id="PTHR43798">
    <property type="entry name" value="MONOACYLGLYCEROL LIPASE"/>
    <property type="match status" value="1"/>
</dbReference>
<dbReference type="SUPFAM" id="SSF53474">
    <property type="entry name" value="alpha/beta-Hydrolases"/>
    <property type="match status" value="1"/>
</dbReference>
<feature type="domain" description="AB hydrolase-1" evidence="2">
    <location>
        <begin position="14"/>
        <end position="117"/>
    </location>
</feature>
<dbReference type="EMBL" id="VSSQ01021090">
    <property type="protein sequence ID" value="MPM66449.1"/>
    <property type="molecule type" value="Genomic_DNA"/>
</dbReference>
<proteinExistence type="predicted"/>